<evidence type="ECO:0000313" key="2">
    <source>
        <dbReference type="EMBL" id="KKS85256.1"/>
    </source>
</evidence>
<dbReference type="CDD" id="cd00063">
    <property type="entry name" value="FN3"/>
    <property type="match status" value="2"/>
</dbReference>
<dbReference type="InterPro" id="IPR003961">
    <property type="entry name" value="FN3_dom"/>
</dbReference>
<evidence type="ECO:0000313" key="3">
    <source>
        <dbReference type="Proteomes" id="UP000034050"/>
    </source>
</evidence>
<comment type="caution">
    <text evidence="2">The sequence shown here is derived from an EMBL/GenBank/DDBJ whole genome shotgun (WGS) entry which is preliminary data.</text>
</comment>
<proteinExistence type="predicted"/>
<gene>
    <name evidence="2" type="ORF">UV61_C0019G0020</name>
</gene>
<protein>
    <recommendedName>
        <fullName evidence="1">Fibronectin type-III domain-containing protein</fullName>
    </recommendedName>
</protein>
<dbReference type="AlphaFoldDB" id="A0A0G1EQE7"/>
<evidence type="ECO:0000259" key="1">
    <source>
        <dbReference type="PROSITE" id="PS50853"/>
    </source>
</evidence>
<dbReference type="Proteomes" id="UP000034050">
    <property type="component" value="Unassembled WGS sequence"/>
</dbReference>
<organism evidence="2 3">
    <name type="scientific">Candidatus Gottesmanbacteria bacterium GW2011_GWB1_43_11</name>
    <dbReference type="NCBI Taxonomy" id="1618446"/>
    <lineage>
        <taxon>Bacteria</taxon>
        <taxon>Candidatus Gottesmaniibacteriota</taxon>
    </lineage>
</organism>
<dbReference type="Gene3D" id="2.60.40.10">
    <property type="entry name" value="Immunoglobulins"/>
    <property type="match status" value="2"/>
</dbReference>
<accession>A0A0G1EQE7</accession>
<feature type="domain" description="Fibronectin type-III" evidence="1">
    <location>
        <begin position="164"/>
        <end position="255"/>
    </location>
</feature>
<dbReference type="SUPFAM" id="SSF49265">
    <property type="entry name" value="Fibronectin type III"/>
    <property type="match status" value="1"/>
</dbReference>
<dbReference type="InterPro" id="IPR036116">
    <property type="entry name" value="FN3_sf"/>
</dbReference>
<dbReference type="InterPro" id="IPR013783">
    <property type="entry name" value="Ig-like_fold"/>
</dbReference>
<name>A0A0G1EQE7_9BACT</name>
<dbReference type="Pfam" id="PF00041">
    <property type="entry name" value="fn3"/>
    <property type="match status" value="1"/>
</dbReference>
<dbReference type="PROSITE" id="PS50853">
    <property type="entry name" value="FN3"/>
    <property type="match status" value="1"/>
</dbReference>
<reference evidence="2 3" key="1">
    <citation type="journal article" date="2015" name="Nature">
        <title>rRNA introns, odd ribosomes, and small enigmatic genomes across a large radiation of phyla.</title>
        <authorList>
            <person name="Brown C.T."/>
            <person name="Hug L.A."/>
            <person name="Thomas B.C."/>
            <person name="Sharon I."/>
            <person name="Castelle C.J."/>
            <person name="Singh A."/>
            <person name="Wilkins M.J."/>
            <person name="Williams K.H."/>
            <person name="Banfield J.F."/>
        </authorList>
    </citation>
    <scope>NUCLEOTIDE SEQUENCE [LARGE SCALE GENOMIC DNA]</scope>
</reference>
<sequence>MRHIHSIVKITVFVLILMSGLTFGKKDAQAQTASCAQTGSATVTWTIPSGTNTSKQHVYYGTQNGVYDHAVRNLQPNARTLTIGSLVSCQKYFVQVQLIDYAGKSVWLPQQVLMNPVKSVLGKTVVNPKLRTQIPSPTAYNRGRVGGLPTPPVAYRTPQTRVLGTTNPSMMGCNMNGKASLSWTAPSNMNVTKFHIYYGTSANGVYQHAVRNLTSKASGLTINSLNTCQSYTARVQAIGTDGTTSWLPSQTLMVK</sequence>
<dbReference type="EMBL" id="LCFD01000019">
    <property type="protein sequence ID" value="KKS85256.1"/>
    <property type="molecule type" value="Genomic_DNA"/>
</dbReference>